<evidence type="ECO:0000313" key="7">
    <source>
        <dbReference type="EMBL" id="AWB65493.1"/>
    </source>
</evidence>
<dbReference type="Pfam" id="PF03714">
    <property type="entry name" value="PUD"/>
    <property type="match status" value="1"/>
</dbReference>
<keyword evidence="2 5" id="KW-0732">Signal</keyword>
<dbReference type="Gene3D" id="3.20.20.80">
    <property type="entry name" value="Glycosidases"/>
    <property type="match status" value="1"/>
</dbReference>
<dbReference type="SUPFAM" id="SSF51445">
    <property type="entry name" value="(Trans)glycosidases"/>
    <property type="match status" value="1"/>
</dbReference>
<comment type="similarity">
    <text evidence="1">Belongs to the glycosyl hydrolase 13 family.</text>
</comment>
<evidence type="ECO:0000256" key="4">
    <source>
        <dbReference type="ARBA" id="ARBA00023295"/>
    </source>
</evidence>
<evidence type="ECO:0000256" key="3">
    <source>
        <dbReference type="ARBA" id="ARBA00022801"/>
    </source>
</evidence>
<keyword evidence="3" id="KW-0378">Hydrolase</keyword>
<evidence type="ECO:0000256" key="1">
    <source>
        <dbReference type="ARBA" id="ARBA00008061"/>
    </source>
</evidence>
<dbReference type="InterPro" id="IPR006047">
    <property type="entry name" value="GH13_cat_dom"/>
</dbReference>
<evidence type="ECO:0000259" key="6">
    <source>
        <dbReference type="SMART" id="SM00642"/>
    </source>
</evidence>
<dbReference type="CDD" id="cd10315">
    <property type="entry name" value="CBM41_pullulanase"/>
    <property type="match status" value="1"/>
</dbReference>
<dbReference type="Pfam" id="PF00128">
    <property type="entry name" value="Alpha-amylase"/>
    <property type="match status" value="1"/>
</dbReference>
<dbReference type="SUPFAM" id="SSF51011">
    <property type="entry name" value="Glycosyl hydrolase domain"/>
    <property type="match status" value="1"/>
</dbReference>
<reference evidence="7 8" key="1">
    <citation type="submission" date="2018-01" db="EMBL/GenBank/DDBJ databases">
        <title>Genome sequence of a Cantenovulum-like bacteria.</title>
        <authorList>
            <person name="Tan W.R."/>
            <person name="Lau N.-S."/>
            <person name="Go F."/>
            <person name="Amirul A.-A.A."/>
        </authorList>
    </citation>
    <scope>NUCLEOTIDE SEQUENCE [LARGE SCALE GENOMIC DNA]</scope>
    <source>
        <strain evidence="7 8">CCB-QB4</strain>
    </source>
</reference>
<organism evidence="7 8">
    <name type="scientific">Saccharobesus litoralis</name>
    <dbReference type="NCBI Taxonomy" id="2172099"/>
    <lineage>
        <taxon>Bacteria</taxon>
        <taxon>Pseudomonadati</taxon>
        <taxon>Pseudomonadota</taxon>
        <taxon>Gammaproteobacteria</taxon>
        <taxon>Alteromonadales</taxon>
        <taxon>Alteromonadaceae</taxon>
        <taxon>Saccharobesus</taxon>
    </lineage>
</organism>
<sequence length="895" mass="98639">MSMHCRLAKQLKMGLAYSLFSVLISCGGSGAGTTPPPTNQEDNGTDNEVVNRAPTISTFTSKYTENNFAVVFEWQVADIDNDALTCQLQTAMSAAKIEITQCQSLLNYTFTYSEVGVYNATLIVSDGQLETEKQITVNVVAPEPEFTLSQGQQADFDIYVKGGFNNWSNTDAMTFNNGIYVFEWSNPLSSQELKIASANWDKLNCGSFNLTTNGAAENATCSNAGNATINFDGLGTYRLGFSYQPDGQSQVQLLKSEPKPIDESGLGQAGTVSIHYLHSSLSYQGWGLHLWGEAIDQKLATSWQAPRLASRIEDDYAVYDVPIENANKVFNFIMHYDDFKSSDGDLAFTPATLGTHIWLVEGDNTLYTDEVSARNRFNTLVASLGKQSQFLDLSQISISNTQSSMPNDWTKSAQFAQVFVRAYQDSDGDGIGDIQGLISRLDYLQNNGVNGIWLMPMMESSDNDHGYATTDYRSIEQDYGSLDDFKALLTQAHQRGIAIVMDYVINHSSNDNPLFKDAMSSATNDKRDWYIIEQTKPQGWHLWGNDPWTQSPQGAYYSAFTSSMPDFDLTNPDVLAYHQSNLRFWLNLGVDGFRFDAVGVLVENGKDGLEDQAQNHQVMKALKDVILAYDNRYIVCESPSGFRDFANDNSCERAFNFSAGHDIIASVKAKALNQNLVNELTASNIDSMPLILANHDLFAGNRVWEQFSGDEEQYKLAAATYLLASANPFTYYGEEIGMAANNMQGDHSIRAPMSWTNNSTHAGFSSTTPFKTLASNSVTHNVDAAQSNTDSLLAFYRQLYQLRQQHSVIATGDLVVPSQAGDKVLVLVRSNNTEQVVILINYSDQQQAVNVNGLTQSAVATRLLGDGDNESTNSNGQLSTNIAAQSVVVFKVQNI</sequence>
<name>A0A2S0VMP2_9ALTE</name>
<evidence type="ECO:0000313" key="8">
    <source>
        <dbReference type="Proteomes" id="UP000244441"/>
    </source>
</evidence>
<dbReference type="EMBL" id="CP026604">
    <property type="protein sequence ID" value="AWB65493.1"/>
    <property type="molecule type" value="Genomic_DNA"/>
</dbReference>
<dbReference type="PANTHER" id="PTHR10357:SF179">
    <property type="entry name" value="NEUTRAL AND BASIC AMINO ACID TRANSPORT PROTEIN RBAT"/>
    <property type="match status" value="1"/>
</dbReference>
<accession>A0A2S0VMP2</accession>
<evidence type="ECO:0000256" key="2">
    <source>
        <dbReference type="ARBA" id="ARBA00022729"/>
    </source>
</evidence>
<dbReference type="SUPFAM" id="SSF49452">
    <property type="entry name" value="Starch-binding domain-like"/>
    <property type="match status" value="1"/>
</dbReference>
<dbReference type="Proteomes" id="UP000244441">
    <property type="component" value="Chromosome"/>
</dbReference>
<dbReference type="InterPro" id="IPR013784">
    <property type="entry name" value="Carb-bd-like_fold"/>
</dbReference>
<feature type="chain" id="PRO_5015510496" evidence="5">
    <location>
        <begin position="32"/>
        <end position="895"/>
    </location>
</feature>
<gene>
    <name evidence="7" type="ORF">C2869_03160</name>
</gene>
<dbReference type="InterPro" id="IPR045857">
    <property type="entry name" value="O16G_dom_2"/>
</dbReference>
<evidence type="ECO:0000256" key="5">
    <source>
        <dbReference type="SAM" id="SignalP"/>
    </source>
</evidence>
<dbReference type="CDD" id="cd11316">
    <property type="entry name" value="AmyAc_bac2_AmyA"/>
    <property type="match status" value="1"/>
</dbReference>
<protein>
    <submittedName>
        <fullName evidence="7">Glycosidase</fullName>
    </submittedName>
</protein>
<dbReference type="KEGG" id="cate:C2869_03160"/>
<dbReference type="PROSITE" id="PS51257">
    <property type="entry name" value="PROKAR_LIPOPROTEIN"/>
    <property type="match status" value="1"/>
</dbReference>
<dbReference type="SMART" id="SM00642">
    <property type="entry name" value="Aamy"/>
    <property type="match status" value="1"/>
</dbReference>
<dbReference type="GO" id="GO:0030246">
    <property type="term" value="F:carbohydrate binding"/>
    <property type="evidence" value="ECO:0007669"/>
    <property type="project" value="InterPro"/>
</dbReference>
<keyword evidence="8" id="KW-1185">Reference proteome</keyword>
<feature type="domain" description="Glycosyl hydrolase family 13 catalytic" evidence="6">
    <location>
        <begin position="417"/>
        <end position="771"/>
    </location>
</feature>
<dbReference type="Gene3D" id="2.60.40.1110">
    <property type="match status" value="1"/>
</dbReference>
<dbReference type="AlphaFoldDB" id="A0A2S0VMP2"/>
<dbReference type="PANTHER" id="PTHR10357">
    <property type="entry name" value="ALPHA-AMYLASE FAMILY MEMBER"/>
    <property type="match status" value="1"/>
</dbReference>
<feature type="signal peptide" evidence="5">
    <location>
        <begin position="1"/>
        <end position="31"/>
    </location>
</feature>
<dbReference type="InterPro" id="IPR013780">
    <property type="entry name" value="Glyco_hydro_b"/>
</dbReference>
<dbReference type="Gene3D" id="3.90.400.10">
    <property type="entry name" value="Oligo-1,6-glucosidase, Domain 2"/>
    <property type="match status" value="1"/>
</dbReference>
<keyword evidence="4 7" id="KW-0326">Glycosidase</keyword>
<dbReference type="InterPro" id="IPR005323">
    <property type="entry name" value="CBM41_pullulanase"/>
</dbReference>
<dbReference type="GO" id="GO:0009313">
    <property type="term" value="P:oligosaccharide catabolic process"/>
    <property type="evidence" value="ECO:0007669"/>
    <property type="project" value="TreeGrafter"/>
</dbReference>
<dbReference type="Gene3D" id="2.60.40.1180">
    <property type="entry name" value="Golgi alpha-mannosidase II"/>
    <property type="match status" value="1"/>
</dbReference>
<dbReference type="InterPro" id="IPR017853">
    <property type="entry name" value="GH"/>
</dbReference>
<proteinExistence type="inferred from homology"/>
<dbReference type="GO" id="GO:0004556">
    <property type="term" value="F:alpha-amylase activity"/>
    <property type="evidence" value="ECO:0007669"/>
    <property type="project" value="TreeGrafter"/>
</dbReference>